<evidence type="ECO:0000313" key="3">
    <source>
        <dbReference type="Proteomes" id="UP000593567"/>
    </source>
</evidence>
<evidence type="ECO:0000313" key="2">
    <source>
        <dbReference type="EMBL" id="KAF6026341.1"/>
    </source>
</evidence>
<feature type="compositionally biased region" description="Basic and acidic residues" evidence="1">
    <location>
        <begin position="15"/>
        <end position="26"/>
    </location>
</feature>
<reference evidence="2" key="1">
    <citation type="submission" date="2020-06" db="EMBL/GenBank/DDBJ databases">
        <title>Draft genome of Bugula neritina, a colonial animal packing powerful symbionts and potential medicines.</title>
        <authorList>
            <person name="Rayko M."/>
        </authorList>
    </citation>
    <scope>NUCLEOTIDE SEQUENCE [LARGE SCALE GENOMIC DNA]</scope>
    <source>
        <strain evidence="2">Kwan_BN1</strain>
    </source>
</reference>
<feature type="region of interest" description="Disordered" evidence="1">
    <location>
        <begin position="15"/>
        <end position="44"/>
    </location>
</feature>
<dbReference type="EMBL" id="VXIV02002296">
    <property type="protein sequence ID" value="KAF6026341.1"/>
    <property type="molecule type" value="Genomic_DNA"/>
</dbReference>
<gene>
    <name evidence="2" type="ORF">EB796_015346</name>
</gene>
<keyword evidence="3" id="KW-1185">Reference proteome</keyword>
<comment type="caution">
    <text evidence="2">The sequence shown here is derived from an EMBL/GenBank/DDBJ whole genome shotgun (WGS) entry which is preliminary data.</text>
</comment>
<sequence length="341" mass="38216">MSYLEDERAISRRLAERQQRKSDKSIRTHGSIAEPSSVHNSDTQINRCIIHNKPHPTEESDLTITGNVESQHSTYLYEVCLASSSGKPVTITCFGLDQITGKVSSLDLQVIKELFPNLDPNLFQRHSEEVDILIGADLCSLHPRQVVATAGSNLKVLEGPFGLCLHGTHSRLRLSGEQKSHFTQISMCSQVVEKSSEALGLQHLEFSKPHTFLTGVRETVKWDPLIQGESLGTEQTVKGGAGKSGKFPGVGPTFSFRKQELQTIFYNLQCNSANKHWMTKNLGVRDPQELPNNGYSALAMPKATERTLRENENWAKIFTDQISDRMRMTKLTVLFTRTYPY</sequence>
<name>A0A7J7JL28_BUGNE</name>
<evidence type="ECO:0000256" key="1">
    <source>
        <dbReference type="SAM" id="MobiDB-lite"/>
    </source>
</evidence>
<dbReference type="AlphaFoldDB" id="A0A7J7JL28"/>
<dbReference type="OrthoDB" id="5967017at2759"/>
<proteinExistence type="predicted"/>
<protein>
    <submittedName>
        <fullName evidence="2">Uncharacterized protein</fullName>
    </submittedName>
</protein>
<accession>A0A7J7JL28</accession>
<organism evidence="2 3">
    <name type="scientific">Bugula neritina</name>
    <name type="common">Brown bryozoan</name>
    <name type="synonym">Sertularia neritina</name>
    <dbReference type="NCBI Taxonomy" id="10212"/>
    <lineage>
        <taxon>Eukaryota</taxon>
        <taxon>Metazoa</taxon>
        <taxon>Spiralia</taxon>
        <taxon>Lophotrochozoa</taxon>
        <taxon>Bryozoa</taxon>
        <taxon>Gymnolaemata</taxon>
        <taxon>Cheilostomatida</taxon>
        <taxon>Flustrina</taxon>
        <taxon>Buguloidea</taxon>
        <taxon>Bugulidae</taxon>
        <taxon>Bugula</taxon>
    </lineage>
</organism>
<dbReference type="Proteomes" id="UP000593567">
    <property type="component" value="Unassembled WGS sequence"/>
</dbReference>